<proteinExistence type="predicted"/>
<dbReference type="EMBL" id="LCWV01000009">
    <property type="protein sequence ID" value="PWI70388.1"/>
    <property type="molecule type" value="Genomic_DNA"/>
</dbReference>
<feature type="region of interest" description="Disordered" evidence="1">
    <location>
        <begin position="187"/>
        <end position="249"/>
    </location>
</feature>
<keyword evidence="2" id="KW-1133">Transmembrane helix</keyword>
<dbReference type="AlphaFoldDB" id="A0A2U3E782"/>
<reference evidence="3 6" key="4">
    <citation type="journal article" date="2024" name="Microbiol. Resour. Announc.">
        <title>Genome annotations for the ascomycete fungi Trichoderma harzianum, Trichoderma aggressivum, and Purpureocillium lilacinum.</title>
        <authorList>
            <person name="Beijen E.P.W."/>
            <person name="Ohm R.A."/>
        </authorList>
    </citation>
    <scope>NUCLEOTIDE SEQUENCE [LARGE SCALE GENOMIC DNA]</scope>
    <source>
        <strain evidence="3 6">CBS 150709</strain>
    </source>
</reference>
<accession>A0A2U3E782</accession>
<feature type="transmembrane region" description="Helical" evidence="2">
    <location>
        <begin position="114"/>
        <end position="135"/>
    </location>
</feature>
<evidence type="ECO:0000313" key="5">
    <source>
        <dbReference type="Proteomes" id="UP000245956"/>
    </source>
</evidence>
<evidence type="ECO:0000256" key="1">
    <source>
        <dbReference type="SAM" id="MobiDB-lite"/>
    </source>
</evidence>
<gene>
    <name evidence="4" type="ORF">PCL_12787</name>
    <name evidence="3" type="ORF">Purlil1_8175</name>
</gene>
<evidence type="ECO:0000256" key="2">
    <source>
        <dbReference type="SAM" id="Phobius"/>
    </source>
</evidence>
<protein>
    <submittedName>
        <fullName evidence="4">Uncharacterized protein</fullName>
    </submittedName>
</protein>
<evidence type="ECO:0000313" key="6">
    <source>
        <dbReference type="Proteomes" id="UP001287286"/>
    </source>
</evidence>
<sequence length="609" mass="67385">MAFQIVCGFAGAEELADLMVKIYFLLEAGGRCHGLLYSAPRRPARAALWWRLQECAGARVKASTPPSPALTGASNFTFPMALRHASQASSSTTDEPLPRRSPPRTREPRNDRLFAARVAAVAAAAAAVVAVRPLILRSRAWHRSRSGPAAMLLRNVHRLALLVGLALVCLYAASHYGGLSSRSWSEASKLQWPKPNSKSKPPKGDNADEHDDNDGAHGSQWAAATPQDGKSMTPDAFKDAQQQHQEVFSVSTPDKKFVRIDFGGMDAFNPNILPHPDADDIWIVVAQKVNAEPSIEFKEVHCEAIMWDGALRCRAPPAPLLVAPTEGGQCKGDLEYFNLNIGPHDARVLFGPEQPYITFGSNSKFTCFGQFVQNFAGLIGWNGDKPVPETDFRNATELQRPAPYGKMEKNFFLFWDNKGQRYVHQDVFPARVFTQLRDDGSVGPDLATHASARDAKCIAKYMPRPAPELESIHQATNSLKVTMCRKADAGCKATDDNTFIFTIYQHKTYYNFHSVYEPYLMVIEQKPPFRIHAMSKRPLWISGRERHPATNSSDMFYVTSMNWKGRGRRYSGFLDDELFLAFGIEDKKAGAIDVLAGELLGDLGLCAGV</sequence>
<feature type="compositionally biased region" description="Polar residues" evidence="1">
    <location>
        <begin position="240"/>
        <end position="249"/>
    </location>
</feature>
<feature type="transmembrane region" description="Helical" evidence="2">
    <location>
        <begin position="156"/>
        <end position="173"/>
    </location>
</feature>
<dbReference type="EMBL" id="JAWRVI010000031">
    <property type="protein sequence ID" value="KAK4087585.1"/>
    <property type="molecule type" value="Genomic_DNA"/>
</dbReference>
<organism evidence="4 5">
    <name type="scientific">Purpureocillium lilacinum</name>
    <name type="common">Paecilomyces lilacinus</name>
    <dbReference type="NCBI Taxonomy" id="33203"/>
    <lineage>
        <taxon>Eukaryota</taxon>
        <taxon>Fungi</taxon>
        <taxon>Dikarya</taxon>
        <taxon>Ascomycota</taxon>
        <taxon>Pezizomycotina</taxon>
        <taxon>Sordariomycetes</taxon>
        <taxon>Hypocreomycetidae</taxon>
        <taxon>Hypocreales</taxon>
        <taxon>Ophiocordycipitaceae</taxon>
        <taxon>Purpureocillium</taxon>
    </lineage>
</organism>
<dbReference type="Proteomes" id="UP001287286">
    <property type="component" value="Unassembled WGS sequence"/>
</dbReference>
<feature type="region of interest" description="Disordered" evidence="1">
    <location>
        <begin position="85"/>
        <end position="110"/>
    </location>
</feature>
<keyword evidence="2" id="KW-0812">Transmembrane</keyword>
<reference evidence="3" key="3">
    <citation type="submission" date="2023-11" db="EMBL/GenBank/DDBJ databases">
        <authorList>
            <person name="Beijen E."/>
            <person name="Ohm R.A."/>
        </authorList>
    </citation>
    <scope>NUCLEOTIDE SEQUENCE</scope>
    <source>
        <strain evidence="3">CBS 150709</strain>
    </source>
</reference>
<reference evidence="4 5" key="2">
    <citation type="journal article" date="2016" name="Front. Microbiol.">
        <title>Genome and transcriptome sequences reveal the specific parasitism of the nematophagous Purpureocillium lilacinum 36-1.</title>
        <authorList>
            <person name="Xie J."/>
            <person name="Li S."/>
            <person name="Mo C."/>
            <person name="Xiao X."/>
            <person name="Peng D."/>
            <person name="Wang G."/>
            <person name="Xiao Y."/>
        </authorList>
    </citation>
    <scope>NUCLEOTIDE SEQUENCE [LARGE SCALE GENOMIC DNA]</scope>
    <source>
        <strain evidence="4 5">36-1</strain>
    </source>
</reference>
<keyword evidence="6" id="KW-1185">Reference proteome</keyword>
<comment type="caution">
    <text evidence="4">The sequence shown here is derived from an EMBL/GenBank/DDBJ whole genome shotgun (WGS) entry which is preliminary data.</text>
</comment>
<keyword evidence="2" id="KW-0472">Membrane</keyword>
<name>A0A2U3E782_PURLI</name>
<reference evidence="4" key="1">
    <citation type="submission" date="2015-05" db="EMBL/GenBank/DDBJ databases">
        <authorList>
            <person name="Wang D.B."/>
            <person name="Wang M."/>
        </authorList>
    </citation>
    <scope>NUCLEOTIDE SEQUENCE</scope>
    <source>
        <strain evidence="4">36-1</strain>
    </source>
</reference>
<evidence type="ECO:0000313" key="4">
    <source>
        <dbReference type="EMBL" id="PWI70388.1"/>
    </source>
</evidence>
<dbReference type="Proteomes" id="UP000245956">
    <property type="component" value="Unassembled WGS sequence"/>
</dbReference>
<evidence type="ECO:0000313" key="3">
    <source>
        <dbReference type="EMBL" id="KAK4087585.1"/>
    </source>
</evidence>